<feature type="domain" description="Mechanosensitive ion channel MscS C-terminal" evidence="10">
    <location>
        <begin position="434"/>
        <end position="516"/>
    </location>
</feature>
<dbReference type="Proteomes" id="UP001597414">
    <property type="component" value="Unassembled WGS sequence"/>
</dbReference>
<keyword evidence="3" id="KW-1003">Cell membrane</keyword>
<evidence type="ECO:0000313" key="12">
    <source>
        <dbReference type="Proteomes" id="UP001597414"/>
    </source>
</evidence>
<dbReference type="PANTHER" id="PTHR30221">
    <property type="entry name" value="SMALL-CONDUCTANCE MECHANOSENSITIVE CHANNEL"/>
    <property type="match status" value="1"/>
</dbReference>
<dbReference type="SUPFAM" id="SSF50182">
    <property type="entry name" value="Sm-like ribonucleoproteins"/>
    <property type="match status" value="1"/>
</dbReference>
<organism evidence="11 12">
    <name type="scientific">Shivajiella indica</name>
    <dbReference type="NCBI Taxonomy" id="872115"/>
    <lineage>
        <taxon>Bacteria</taxon>
        <taxon>Pseudomonadati</taxon>
        <taxon>Bacteroidota</taxon>
        <taxon>Cytophagia</taxon>
        <taxon>Cytophagales</taxon>
        <taxon>Cyclobacteriaceae</taxon>
        <taxon>Shivajiella</taxon>
    </lineage>
</organism>
<feature type="signal peptide" evidence="8">
    <location>
        <begin position="1"/>
        <end position="22"/>
    </location>
</feature>
<dbReference type="PANTHER" id="PTHR30221:SF18">
    <property type="entry name" value="SLL0590 PROTEIN"/>
    <property type="match status" value="1"/>
</dbReference>
<comment type="subcellular location">
    <subcellularLocation>
        <location evidence="1">Cell membrane</location>
        <topology evidence="1">Multi-pass membrane protein</topology>
    </subcellularLocation>
</comment>
<dbReference type="InterPro" id="IPR049278">
    <property type="entry name" value="MS_channel_C"/>
</dbReference>
<dbReference type="Gene3D" id="2.30.30.60">
    <property type="match status" value="1"/>
</dbReference>
<dbReference type="InterPro" id="IPR045275">
    <property type="entry name" value="MscS_archaea/bacteria_type"/>
</dbReference>
<dbReference type="EMBL" id="JBHUIV010000025">
    <property type="protein sequence ID" value="MFD2203471.1"/>
    <property type="molecule type" value="Genomic_DNA"/>
</dbReference>
<sequence length="564" mass="65036">MWRIEKFLLLFFLLFAVSLSFAQIQNDSTKNSQQEGNTEKQKGFPVIGLMSDTLFYVHSKIGSFSPEERALHIGNRIKDLYEKDDFKLEYFQVVKSDLTVDVVYGDLILVGVTHMDAEINGKSQEEIAERLKLFIYNYIKEVKEKRKISNYIWRGLLGLLVVAIAVLIFHFINKLFIRFRKRVETSQLKWLHDLKYRDYTFLNIKQELELILIFLKIAKWAVFIILGYIALSLFFSIFILTQDWSEVLFDLIWSPFKFIFISIWEFLPNLITILAIILVMRYFIKFIRYIFSEIELGKLKISGFHQDWAMPTFGIIRLLLLAFTIILIFPYLPGSESGIFRGVSVFIGILFSLGSSSAIANLIAGLVITYMRPFKIGDRIKIGDNMGIVIDKTVLVTKLKTLKNEEITIPNSTVLLGNTVNYSTFAAEDGVMVHTTVTIGYDVPWRDMHNALIEAAMRTGGINKHPKPFVLQTALEDFYVAYQILGYTHLTDKWGIVQSELHQNIQDVCNEKGIEIMSPHYRAARDGNMSTIPSQYLPKDYKPQGFQVNVDHLDKSKNKEAEKD</sequence>
<evidence type="ECO:0000256" key="7">
    <source>
        <dbReference type="SAM" id="Phobius"/>
    </source>
</evidence>
<name>A0ABW5BDI6_9BACT</name>
<evidence type="ECO:0000259" key="10">
    <source>
        <dbReference type="Pfam" id="PF21082"/>
    </source>
</evidence>
<evidence type="ECO:0000256" key="8">
    <source>
        <dbReference type="SAM" id="SignalP"/>
    </source>
</evidence>
<comment type="similarity">
    <text evidence="2">Belongs to the MscS (TC 1.A.23) family.</text>
</comment>
<dbReference type="InterPro" id="IPR011066">
    <property type="entry name" value="MscS_channel_C_sf"/>
</dbReference>
<feature type="domain" description="Mechanosensitive ion channel MscS" evidence="9">
    <location>
        <begin position="358"/>
        <end position="423"/>
    </location>
</feature>
<dbReference type="InterPro" id="IPR023408">
    <property type="entry name" value="MscS_beta-dom_sf"/>
</dbReference>
<dbReference type="SUPFAM" id="SSF82689">
    <property type="entry name" value="Mechanosensitive channel protein MscS (YggB), C-terminal domain"/>
    <property type="match status" value="1"/>
</dbReference>
<feature type="transmembrane region" description="Helical" evidence="7">
    <location>
        <begin position="344"/>
        <end position="371"/>
    </location>
</feature>
<dbReference type="InterPro" id="IPR006685">
    <property type="entry name" value="MscS_channel_2nd"/>
</dbReference>
<reference evidence="12" key="1">
    <citation type="journal article" date="2019" name="Int. J. Syst. Evol. Microbiol.">
        <title>The Global Catalogue of Microorganisms (GCM) 10K type strain sequencing project: providing services to taxonomists for standard genome sequencing and annotation.</title>
        <authorList>
            <consortium name="The Broad Institute Genomics Platform"/>
            <consortium name="The Broad Institute Genome Sequencing Center for Infectious Disease"/>
            <person name="Wu L."/>
            <person name="Ma J."/>
        </authorList>
    </citation>
    <scope>NUCLEOTIDE SEQUENCE [LARGE SCALE GENOMIC DNA]</scope>
    <source>
        <strain evidence="12">KCTC 19812</strain>
    </source>
</reference>
<dbReference type="Gene3D" id="3.30.70.100">
    <property type="match status" value="1"/>
</dbReference>
<keyword evidence="6 7" id="KW-0472">Membrane</keyword>
<dbReference type="Pfam" id="PF21082">
    <property type="entry name" value="MS_channel_3rd"/>
    <property type="match status" value="1"/>
</dbReference>
<accession>A0ABW5BDI6</accession>
<feature type="transmembrane region" description="Helical" evidence="7">
    <location>
        <begin position="220"/>
        <end position="239"/>
    </location>
</feature>
<proteinExistence type="inferred from homology"/>
<keyword evidence="8" id="KW-0732">Signal</keyword>
<evidence type="ECO:0000256" key="5">
    <source>
        <dbReference type="ARBA" id="ARBA00022989"/>
    </source>
</evidence>
<dbReference type="RefSeq" id="WP_380805944.1">
    <property type="nucleotide sequence ID" value="NZ_JBHUIV010000025.1"/>
</dbReference>
<evidence type="ECO:0000256" key="6">
    <source>
        <dbReference type="ARBA" id="ARBA00023136"/>
    </source>
</evidence>
<keyword evidence="12" id="KW-1185">Reference proteome</keyword>
<evidence type="ECO:0000256" key="3">
    <source>
        <dbReference type="ARBA" id="ARBA00022475"/>
    </source>
</evidence>
<feature type="transmembrane region" description="Helical" evidence="7">
    <location>
        <begin position="259"/>
        <end position="284"/>
    </location>
</feature>
<dbReference type="InterPro" id="IPR010920">
    <property type="entry name" value="LSM_dom_sf"/>
</dbReference>
<comment type="caution">
    <text evidence="11">The sequence shown here is derived from an EMBL/GenBank/DDBJ whole genome shotgun (WGS) entry which is preliminary data.</text>
</comment>
<evidence type="ECO:0000256" key="4">
    <source>
        <dbReference type="ARBA" id="ARBA00022692"/>
    </source>
</evidence>
<keyword evidence="4 7" id="KW-0812">Transmembrane</keyword>
<evidence type="ECO:0000259" key="9">
    <source>
        <dbReference type="Pfam" id="PF00924"/>
    </source>
</evidence>
<feature type="chain" id="PRO_5047344765" evidence="8">
    <location>
        <begin position="23"/>
        <end position="564"/>
    </location>
</feature>
<protein>
    <submittedName>
        <fullName evidence="11">Mechanosensitive ion channel family protein</fullName>
    </submittedName>
</protein>
<dbReference type="Pfam" id="PF00924">
    <property type="entry name" value="MS_channel_2nd"/>
    <property type="match status" value="1"/>
</dbReference>
<gene>
    <name evidence="11" type="ORF">ACFSKV_17960</name>
</gene>
<evidence type="ECO:0000313" key="11">
    <source>
        <dbReference type="EMBL" id="MFD2203471.1"/>
    </source>
</evidence>
<feature type="transmembrane region" description="Helical" evidence="7">
    <location>
        <begin position="308"/>
        <end position="332"/>
    </location>
</feature>
<keyword evidence="5 7" id="KW-1133">Transmembrane helix</keyword>
<evidence type="ECO:0000256" key="1">
    <source>
        <dbReference type="ARBA" id="ARBA00004651"/>
    </source>
</evidence>
<evidence type="ECO:0000256" key="2">
    <source>
        <dbReference type="ARBA" id="ARBA00008017"/>
    </source>
</evidence>
<feature type="transmembrane region" description="Helical" evidence="7">
    <location>
        <begin position="151"/>
        <end position="172"/>
    </location>
</feature>